<dbReference type="HOGENOM" id="CLU_134973_9_1_2"/>
<dbReference type="GO" id="GO:0046872">
    <property type="term" value="F:metal ion binding"/>
    <property type="evidence" value="ECO:0007669"/>
    <property type="project" value="InterPro"/>
</dbReference>
<reference evidence="2 3" key="1">
    <citation type="journal article" date="2009" name="Stand. Genomic Sci.">
        <title>Complete genome sequence of Methanocorpusculum labreanum type strain Z.</title>
        <authorList>
            <person name="Anderson I.J."/>
            <person name="Sieprawska-Lupa M."/>
            <person name="Goltsman E."/>
            <person name="Lapidus A."/>
            <person name="Copeland A."/>
            <person name="Glavina Del Rio T."/>
            <person name="Tice H."/>
            <person name="Dalin E."/>
            <person name="Barry K."/>
            <person name="Pitluck S."/>
            <person name="Hauser L."/>
            <person name="Land M."/>
            <person name="Lucas S."/>
            <person name="Richardson P."/>
            <person name="Whitman W.B."/>
            <person name="Kyrpides N.C."/>
        </authorList>
    </citation>
    <scope>NUCLEOTIDE SEQUENCE [LARGE SCALE GENOMIC DNA]</scope>
    <source>
        <strain evidence="3">ATCC 43576 / DSM 4855 / Z</strain>
    </source>
</reference>
<name>A2SSC7_METLZ</name>
<protein>
    <recommendedName>
        <fullName evidence="1">HMA domain-containing protein</fullName>
    </recommendedName>
</protein>
<organism evidence="2 3">
    <name type="scientific">Methanocorpusculum labreanum (strain ATCC 43576 / DSM 4855 / Z)</name>
    <dbReference type="NCBI Taxonomy" id="410358"/>
    <lineage>
        <taxon>Archaea</taxon>
        <taxon>Methanobacteriati</taxon>
        <taxon>Methanobacteriota</taxon>
        <taxon>Stenosarchaea group</taxon>
        <taxon>Methanomicrobia</taxon>
        <taxon>Methanomicrobiales</taxon>
        <taxon>Methanocorpusculaceae</taxon>
        <taxon>Methanocorpusculum</taxon>
    </lineage>
</organism>
<dbReference type="AlphaFoldDB" id="A2SSC7"/>
<dbReference type="Pfam" id="PF00403">
    <property type="entry name" value="HMA"/>
    <property type="match status" value="1"/>
</dbReference>
<dbReference type="InterPro" id="IPR036163">
    <property type="entry name" value="HMA_dom_sf"/>
</dbReference>
<dbReference type="SUPFAM" id="SSF55008">
    <property type="entry name" value="HMA, heavy metal-associated domain"/>
    <property type="match status" value="1"/>
</dbReference>
<dbReference type="EMBL" id="CP000559">
    <property type="protein sequence ID" value="ABN07233.1"/>
    <property type="molecule type" value="Genomic_DNA"/>
</dbReference>
<evidence type="ECO:0000313" key="2">
    <source>
        <dbReference type="EMBL" id="ABN07233.1"/>
    </source>
</evidence>
<evidence type="ECO:0000259" key="1">
    <source>
        <dbReference type="PROSITE" id="PS50846"/>
    </source>
</evidence>
<feature type="domain" description="HMA" evidence="1">
    <location>
        <begin position="9"/>
        <end position="77"/>
    </location>
</feature>
<accession>A2SSC7</accession>
<keyword evidence="3" id="KW-1185">Reference proteome</keyword>
<proteinExistence type="predicted"/>
<dbReference type="PROSITE" id="PS50846">
    <property type="entry name" value="HMA_2"/>
    <property type="match status" value="1"/>
</dbReference>
<dbReference type="CDD" id="cd00371">
    <property type="entry name" value="HMA"/>
    <property type="match status" value="1"/>
</dbReference>
<dbReference type="Proteomes" id="UP000000365">
    <property type="component" value="Chromosome"/>
</dbReference>
<gene>
    <name evidence="2" type="ordered locus">Mlab_1064</name>
</gene>
<dbReference type="Gene3D" id="3.30.70.100">
    <property type="match status" value="1"/>
</dbReference>
<sequence>MKIHLETVMKKSFILENLDCAHCAAVMENGIRKIDGVHDASISFMTRRLVLDADDGRFPDILKEAKVICKRVEPDCVIME</sequence>
<dbReference type="InterPro" id="IPR006121">
    <property type="entry name" value="HMA_dom"/>
</dbReference>
<dbReference type="KEGG" id="mla:Mlab_1064"/>
<evidence type="ECO:0000313" key="3">
    <source>
        <dbReference type="Proteomes" id="UP000000365"/>
    </source>
</evidence>